<reference evidence="2" key="1">
    <citation type="journal article" date="2023" name="Front. Plant Sci.">
        <title>Chromosomal-level genome assembly of Melastoma candidum provides insights into trichome evolution.</title>
        <authorList>
            <person name="Zhong Y."/>
            <person name="Wu W."/>
            <person name="Sun C."/>
            <person name="Zou P."/>
            <person name="Liu Y."/>
            <person name="Dai S."/>
            <person name="Zhou R."/>
        </authorList>
    </citation>
    <scope>NUCLEOTIDE SEQUENCE [LARGE SCALE GENOMIC DNA]</scope>
</reference>
<accession>A0ACB9R4U0</accession>
<dbReference type="EMBL" id="CM042883">
    <property type="protein sequence ID" value="KAI4373301.1"/>
    <property type="molecule type" value="Genomic_DNA"/>
</dbReference>
<comment type="caution">
    <text evidence="1">The sequence shown here is derived from an EMBL/GenBank/DDBJ whole genome shotgun (WGS) entry which is preliminary data.</text>
</comment>
<gene>
    <name evidence="1" type="ORF">MLD38_011437</name>
</gene>
<organism evidence="1 2">
    <name type="scientific">Melastoma candidum</name>
    <dbReference type="NCBI Taxonomy" id="119954"/>
    <lineage>
        <taxon>Eukaryota</taxon>
        <taxon>Viridiplantae</taxon>
        <taxon>Streptophyta</taxon>
        <taxon>Embryophyta</taxon>
        <taxon>Tracheophyta</taxon>
        <taxon>Spermatophyta</taxon>
        <taxon>Magnoliopsida</taxon>
        <taxon>eudicotyledons</taxon>
        <taxon>Gunneridae</taxon>
        <taxon>Pentapetalae</taxon>
        <taxon>rosids</taxon>
        <taxon>malvids</taxon>
        <taxon>Myrtales</taxon>
        <taxon>Melastomataceae</taxon>
        <taxon>Melastomatoideae</taxon>
        <taxon>Melastomateae</taxon>
        <taxon>Melastoma</taxon>
    </lineage>
</organism>
<sequence>MVAYRVSGFIQRDPDTKIVYEICNGETYGEGSSFSRTLLEVLYQVKENTAYNKFNYYYESPVPGPSPRGYGHGRCNGQIWYGYCTQCLRVAADHILWDCPMRVGAQIQLVDCRVRYEQYAFLEA</sequence>
<dbReference type="Proteomes" id="UP001057402">
    <property type="component" value="Chromosome 4"/>
</dbReference>
<evidence type="ECO:0000313" key="1">
    <source>
        <dbReference type="EMBL" id="KAI4373301.1"/>
    </source>
</evidence>
<protein>
    <submittedName>
        <fullName evidence="1">Uncharacterized protein</fullName>
    </submittedName>
</protein>
<evidence type="ECO:0000313" key="2">
    <source>
        <dbReference type="Proteomes" id="UP001057402"/>
    </source>
</evidence>
<keyword evidence="2" id="KW-1185">Reference proteome</keyword>
<proteinExistence type="predicted"/>
<name>A0ACB9R4U0_9MYRT</name>